<dbReference type="InterPro" id="IPR008656">
    <property type="entry name" value="Inositol_tetrakis-P_1-kinase"/>
</dbReference>
<feature type="binding site" evidence="10">
    <location>
        <position position="323"/>
    </location>
    <ligand>
        <name>Mg(2+)</name>
        <dbReference type="ChEBI" id="CHEBI:18420"/>
        <label>2</label>
    </ligand>
</feature>
<dbReference type="GO" id="GO:0052726">
    <property type="term" value="F:inositol-1,3,4-trisphosphate 5-kinase activity"/>
    <property type="evidence" value="ECO:0007669"/>
    <property type="project" value="InterPro"/>
</dbReference>
<feature type="domain" description="Inositol 1,3,4-trisphosphate 5/6-kinase ATP-grasp" evidence="11">
    <location>
        <begin position="144"/>
        <end position="342"/>
    </location>
</feature>
<feature type="binding site" evidence="9">
    <location>
        <position position="233"/>
    </location>
    <ligand>
        <name>ATP</name>
        <dbReference type="ChEBI" id="CHEBI:30616"/>
    </ligand>
</feature>
<dbReference type="EMBL" id="CAKLBY020000047">
    <property type="protein sequence ID" value="CAK7918248.1"/>
    <property type="molecule type" value="Genomic_DNA"/>
</dbReference>
<evidence type="ECO:0000256" key="4">
    <source>
        <dbReference type="ARBA" id="ARBA00022741"/>
    </source>
</evidence>
<evidence type="ECO:0000256" key="9">
    <source>
        <dbReference type="PIRSR" id="PIRSR038186-1"/>
    </source>
</evidence>
<dbReference type="InterPro" id="IPR040464">
    <property type="entry name" value="InsP(3)kin_ATP-grasp"/>
</dbReference>
<evidence type="ECO:0000256" key="10">
    <source>
        <dbReference type="PIRSR" id="PIRSR038186-2"/>
    </source>
</evidence>
<dbReference type="PANTHER" id="PTHR14217">
    <property type="entry name" value="INOSITOL-TETRAKISPHOSPHATE 1-KINASE"/>
    <property type="match status" value="1"/>
</dbReference>
<reference evidence="12" key="1">
    <citation type="submission" date="2024-01" db="EMBL/GenBank/DDBJ databases">
        <authorList>
            <person name="Webb A."/>
        </authorList>
    </citation>
    <scope>NUCLEOTIDE SEQUENCE</scope>
    <source>
        <strain evidence="12">Pm1</strain>
    </source>
</reference>
<gene>
    <name evidence="12" type="ORF">PM001_LOCUS5755</name>
</gene>
<dbReference type="EC" id="2.7.1.134" evidence="8"/>
<dbReference type="AlphaFoldDB" id="A0AAV1TE71"/>
<comment type="similarity">
    <text evidence="1 8">Belongs to the ITPK1 family.</text>
</comment>
<keyword evidence="4 8" id="KW-0547">Nucleotide-binding</keyword>
<evidence type="ECO:0000256" key="5">
    <source>
        <dbReference type="ARBA" id="ARBA00022777"/>
    </source>
</evidence>
<evidence type="ECO:0000256" key="7">
    <source>
        <dbReference type="ARBA" id="ARBA00022842"/>
    </source>
</evidence>
<evidence type="ECO:0000259" key="11">
    <source>
        <dbReference type="Pfam" id="PF05770"/>
    </source>
</evidence>
<dbReference type="GO" id="GO:0047325">
    <property type="term" value="F:inositol-3,4,5,6-tetrakisphosphate 1-kinase activity"/>
    <property type="evidence" value="ECO:0007669"/>
    <property type="project" value="UniProtKB-EC"/>
</dbReference>
<comment type="function">
    <text evidence="8">Kinase that can phosphorylate various inositol polyphosphate such as Ins(3,4,5,6)P4 or Ins(1,3,4)P3.</text>
</comment>
<dbReference type="GO" id="GO:0005524">
    <property type="term" value="F:ATP binding"/>
    <property type="evidence" value="ECO:0007669"/>
    <property type="project" value="UniProtKB-KW"/>
</dbReference>
<evidence type="ECO:0000256" key="6">
    <source>
        <dbReference type="ARBA" id="ARBA00022840"/>
    </source>
</evidence>
<feature type="binding site" evidence="9">
    <location>
        <position position="218"/>
    </location>
    <ligand>
        <name>1D-myo-inositol 1,3,4-trisphosphate</name>
        <dbReference type="ChEBI" id="CHEBI:58414"/>
    </ligand>
</feature>
<dbReference type="SUPFAM" id="SSF56059">
    <property type="entry name" value="Glutathione synthetase ATP-binding domain-like"/>
    <property type="match status" value="1"/>
</dbReference>
<feature type="binding site" evidence="9">
    <location>
        <begin position="207"/>
        <end position="218"/>
    </location>
    <ligand>
        <name>ATP</name>
        <dbReference type="ChEBI" id="CHEBI:30616"/>
    </ligand>
</feature>
<dbReference type="Gene3D" id="3.30.470.20">
    <property type="entry name" value="ATP-grasp fold, B domain"/>
    <property type="match status" value="1"/>
</dbReference>
<dbReference type="GO" id="GO:0005737">
    <property type="term" value="C:cytoplasm"/>
    <property type="evidence" value="ECO:0007669"/>
    <property type="project" value="TreeGrafter"/>
</dbReference>
<keyword evidence="7 8" id="KW-0460">Magnesium</keyword>
<dbReference type="GO" id="GO:0000287">
    <property type="term" value="F:magnesium ion binding"/>
    <property type="evidence" value="ECO:0007669"/>
    <property type="project" value="InterPro"/>
</dbReference>
<organism evidence="12 13">
    <name type="scientific">Peronospora matthiolae</name>
    <dbReference type="NCBI Taxonomy" id="2874970"/>
    <lineage>
        <taxon>Eukaryota</taxon>
        <taxon>Sar</taxon>
        <taxon>Stramenopiles</taxon>
        <taxon>Oomycota</taxon>
        <taxon>Peronosporomycetes</taxon>
        <taxon>Peronosporales</taxon>
        <taxon>Peronosporaceae</taxon>
        <taxon>Peronospora</taxon>
    </lineage>
</organism>
<evidence type="ECO:0000256" key="8">
    <source>
        <dbReference type="PIRNR" id="PIRNR038186"/>
    </source>
</evidence>
<feature type="binding site" evidence="10">
    <location>
        <position position="306"/>
    </location>
    <ligand>
        <name>Mg(2+)</name>
        <dbReference type="ChEBI" id="CHEBI:18420"/>
        <label>1</label>
    </ligand>
</feature>
<feature type="binding site" evidence="9">
    <location>
        <position position="121"/>
    </location>
    <ligand>
        <name>ATP</name>
        <dbReference type="ChEBI" id="CHEBI:30616"/>
    </ligand>
</feature>
<feature type="binding site" evidence="9">
    <location>
        <position position="186"/>
    </location>
    <ligand>
        <name>1D-myo-inositol 1,3,4-trisphosphate</name>
        <dbReference type="ChEBI" id="CHEBI:58414"/>
    </ligand>
</feature>
<comment type="catalytic activity">
    <reaction evidence="8">
        <text>1D-myo-inositol 3,4,5,6-tetrakisphosphate + ATP = 1D-myo-inositol 1,3,4,5,6-pentakisphosphate + ADP + H(+)</text>
        <dbReference type="Rhea" id="RHEA:12452"/>
        <dbReference type="ChEBI" id="CHEBI:15378"/>
        <dbReference type="ChEBI" id="CHEBI:30616"/>
        <dbReference type="ChEBI" id="CHEBI:57539"/>
        <dbReference type="ChEBI" id="CHEBI:57733"/>
        <dbReference type="ChEBI" id="CHEBI:456216"/>
        <dbReference type="EC" id="2.7.1.134"/>
    </reaction>
</comment>
<keyword evidence="5 8" id="KW-0418">Kinase</keyword>
<evidence type="ECO:0000256" key="2">
    <source>
        <dbReference type="ARBA" id="ARBA00022679"/>
    </source>
</evidence>
<name>A0AAV1TE71_9STRA</name>
<protein>
    <recommendedName>
        <fullName evidence="8">Inositol-tetrakisphosphate 1-kinase</fullName>
        <ecNumber evidence="8">2.7.1.134</ecNumber>
    </recommendedName>
</protein>
<evidence type="ECO:0000256" key="1">
    <source>
        <dbReference type="ARBA" id="ARBA00009601"/>
    </source>
</evidence>
<feature type="binding site" evidence="9">
    <location>
        <position position="327"/>
    </location>
    <ligand>
        <name>1D-myo-inositol 1,3,4-trisphosphate</name>
        <dbReference type="ChEBI" id="CHEBI:58414"/>
    </ligand>
</feature>
<sequence length="349" mass="39214">MAAVQPLVVGVIFPAKKIERLEALLGQEEHGVRFVMINLEAAAPTGTSVSASDIEAAAQRLAARYKPLDAILHKLAHDMVFAGQGDKEAATRVKLVQEFERQNPSVRVMDPLDSVRLLTCRYAACQMLRTMETVTEPSPSCFKVPFFHVVQNSEHFQNLLTELDAGRTRLPLICKSVEACATERSHMMSVITKREDLVYVEYPVLYQEFVNHSGRLYKGYVLGDTIKVAERRSLPNLVAGDAQQVHFNTQEDYPTSGDFHSHDVDDSTLQVTTASSEPTQEKIFAAVRLIGERLRDELKLTLFGFDVIVADDGSRDLYVIDVNYFPSYRELDDLSIVLRKHLKQLCGRQ</sequence>
<comment type="cofactor">
    <cofactor evidence="8 10">
        <name>Mg(2+)</name>
        <dbReference type="ChEBI" id="CHEBI:18420"/>
    </cofactor>
    <text evidence="8 10">Binds 2 magnesium ions per subunit.</text>
</comment>
<proteinExistence type="inferred from homology"/>
<keyword evidence="6 8" id="KW-0067">ATP-binding</keyword>
<dbReference type="PIRSF" id="PIRSF038186">
    <property type="entry name" value="ITPK"/>
    <property type="match status" value="1"/>
</dbReference>
<feature type="binding site" evidence="10">
    <location>
        <position position="321"/>
    </location>
    <ligand>
        <name>Mg(2+)</name>
        <dbReference type="ChEBI" id="CHEBI:18420"/>
        <label>1</label>
    </ligand>
</feature>
<keyword evidence="3 8" id="KW-0479">Metal-binding</keyword>
<dbReference type="Pfam" id="PF05770">
    <property type="entry name" value="Ins134_P3_kin"/>
    <property type="match status" value="1"/>
</dbReference>
<comment type="subunit">
    <text evidence="8">Monomer.</text>
</comment>
<evidence type="ECO:0000256" key="3">
    <source>
        <dbReference type="ARBA" id="ARBA00022723"/>
    </source>
</evidence>
<dbReference type="PANTHER" id="PTHR14217:SF1">
    <property type="entry name" value="INOSITOL-TETRAKISPHOSPHATE 1-KINASE"/>
    <property type="match status" value="1"/>
</dbReference>
<feature type="binding site" evidence="10">
    <location>
        <position position="321"/>
    </location>
    <ligand>
        <name>Mg(2+)</name>
        <dbReference type="ChEBI" id="CHEBI:18420"/>
        <label>2</label>
    </ligand>
</feature>
<keyword evidence="2 8" id="KW-0808">Transferase</keyword>
<dbReference type="GO" id="GO:0032957">
    <property type="term" value="P:inositol trisphosphate metabolic process"/>
    <property type="evidence" value="ECO:0007669"/>
    <property type="project" value="InterPro"/>
</dbReference>
<dbReference type="Proteomes" id="UP001162060">
    <property type="component" value="Unassembled WGS sequence"/>
</dbReference>
<feature type="binding site" evidence="9">
    <location>
        <position position="323"/>
    </location>
    <ligand>
        <name>1D-myo-inositol 1,3,4-trisphosphate</name>
        <dbReference type="ChEBI" id="CHEBI:58414"/>
    </ligand>
</feature>
<comment type="caution">
    <text evidence="12">The sequence shown here is derived from an EMBL/GenBank/DDBJ whole genome shotgun (WGS) entry which is preliminary data.</text>
</comment>
<evidence type="ECO:0000313" key="13">
    <source>
        <dbReference type="Proteomes" id="UP001162060"/>
    </source>
</evidence>
<feature type="binding site" evidence="9">
    <location>
        <position position="175"/>
    </location>
    <ligand>
        <name>ATP</name>
        <dbReference type="ChEBI" id="CHEBI:30616"/>
    </ligand>
</feature>
<evidence type="ECO:0000313" key="12">
    <source>
        <dbReference type="EMBL" id="CAK7918248.1"/>
    </source>
</evidence>
<accession>A0AAV1TE71</accession>
<dbReference type="GO" id="GO:0052725">
    <property type="term" value="F:inositol-1,3,4-trisphosphate 6-kinase activity"/>
    <property type="evidence" value="ECO:0007669"/>
    <property type="project" value="InterPro"/>
</dbReference>